<reference evidence="7 8" key="1">
    <citation type="submission" date="2017-02" db="EMBL/GenBank/DDBJ databases">
        <title>Natronthermophilus aegyptiacus gen. nov.,sp. nov., an aerobic, extremely halophilic alkalithermophilic archaeon isolated from the athalassohaline Wadi An Natrun, Egypt.</title>
        <authorList>
            <person name="Zhao B."/>
        </authorList>
    </citation>
    <scope>NUCLEOTIDE SEQUENCE [LARGE SCALE GENOMIC DNA]</scope>
    <source>
        <strain evidence="7 8">CGMCC 1.3597</strain>
    </source>
</reference>
<gene>
    <name evidence="7" type="ORF">B2G88_02305</name>
</gene>
<protein>
    <submittedName>
        <fullName evidence="7">ABC transporter permease</fullName>
    </submittedName>
</protein>
<evidence type="ECO:0000256" key="3">
    <source>
        <dbReference type="ARBA" id="ARBA00022692"/>
    </source>
</evidence>
<feature type="transmembrane region" description="Helical" evidence="6">
    <location>
        <begin position="145"/>
        <end position="165"/>
    </location>
</feature>
<comment type="subcellular location">
    <subcellularLocation>
        <location evidence="1">Cell membrane</location>
        <topology evidence="1">Multi-pass membrane protein</topology>
    </subcellularLocation>
</comment>
<feature type="transmembrane region" description="Helical" evidence="6">
    <location>
        <begin position="12"/>
        <end position="36"/>
    </location>
</feature>
<dbReference type="PANTHER" id="PTHR47089:SF1">
    <property type="entry name" value="GUANOSINE ABC TRANSPORTER PERMEASE PROTEIN NUPP"/>
    <property type="match status" value="1"/>
</dbReference>
<feature type="transmembrane region" description="Helical" evidence="6">
    <location>
        <begin position="111"/>
        <end position="133"/>
    </location>
</feature>
<dbReference type="CDD" id="cd06580">
    <property type="entry name" value="TM_PBP1_transp_TpRbsC_like"/>
    <property type="match status" value="1"/>
</dbReference>
<evidence type="ECO:0000256" key="4">
    <source>
        <dbReference type="ARBA" id="ARBA00022989"/>
    </source>
</evidence>
<evidence type="ECO:0000256" key="6">
    <source>
        <dbReference type="SAM" id="Phobius"/>
    </source>
</evidence>
<dbReference type="RefSeq" id="WP_087714278.1">
    <property type="nucleotide sequence ID" value="NZ_MWPH01000001.1"/>
</dbReference>
<dbReference type="Pfam" id="PF02653">
    <property type="entry name" value="BPD_transp_2"/>
    <property type="match status" value="1"/>
</dbReference>
<evidence type="ECO:0000256" key="2">
    <source>
        <dbReference type="ARBA" id="ARBA00022475"/>
    </source>
</evidence>
<name>A0A202EDV5_9EURY</name>
<feature type="transmembrane region" description="Helical" evidence="6">
    <location>
        <begin position="86"/>
        <end position="105"/>
    </location>
</feature>
<feature type="transmembrane region" description="Helical" evidence="6">
    <location>
        <begin position="252"/>
        <end position="272"/>
    </location>
</feature>
<organism evidence="7 8">
    <name type="scientific">Natronolimnobius baerhuensis</name>
    <dbReference type="NCBI Taxonomy" id="253108"/>
    <lineage>
        <taxon>Archaea</taxon>
        <taxon>Methanobacteriati</taxon>
        <taxon>Methanobacteriota</taxon>
        <taxon>Stenosarchaea group</taxon>
        <taxon>Halobacteria</taxon>
        <taxon>Halobacteriales</taxon>
        <taxon>Natrialbaceae</taxon>
        <taxon>Natronolimnobius</taxon>
    </lineage>
</organism>
<accession>A0A202EDV5</accession>
<dbReference type="InterPro" id="IPR001851">
    <property type="entry name" value="ABC_transp_permease"/>
</dbReference>
<feature type="transmembrane region" description="Helical" evidence="6">
    <location>
        <begin position="197"/>
        <end position="216"/>
    </location>
</feature>
<keyword evidence="5 6" id="KW-0472">Membrane</keyword>
<evidence type="ECO:0000313" key="8">
    <source>
        <dbReference type="Proteomes" id="UP000196084"/>
    </source>
</evidence>
<evidence type="ECO:0000313" key="7">
    <source>
        <dbReference type="EMBL" id="OVE86405.1"/>
    </source>
</evidence>
<evidence type="ECO:0000256" key="1">
    <source>
        <dbReference type="ARBA" id="ARBA00004651"/>
    </source>
</evidence>
<dbReference type="EMBL" id="MWPH01000001">
    <property type="protein sequence ID" value="OVE86405.1"/>
    <property type="molecule type" value="Genomic_DNA"/>
</dbReference>
<sequence length="358" mass="36563">MLDATVLERIGIAIGSTVSALLIGLVIVAISGYNPVTFASQLLVGSFGSERAVARTLRYSVLFVLAGVAVAIAFRAGVFNIGVQGQFIVGGFATVVSIIMLAPFLPNGTGGGVALMLIGTVAAIVAGGLYAALPGVLKAYGGANEIITTIMLNFIAIGFVGWLVAGRFGDPQATATRTEHLPDNVGFPSVVFDDPNLSIVGILLTLAVVALIATVMTRTSFGYDMVTSGTQEAAATYSGVDAKRMIVSTMTLSGMVSGLAGAIFAIMIQGYFTDPSGIGNYGFDAIAVSLLAANNPIGVVPAGLLFGGLESAGSHIQISSDVPVQLIDGIVGLVVLFVAVPELFRMIARRTGLGGENE</sequence>
<feature type="transmembrane region" description="Helical" evidence="6">
    <location>
        <begin position="322"/>
        <end position="340"/>
    </location>
</feature>
<keyword evidence="2" id="KW-1003">Cell membrane</keyword>
<evidence type="ECO:0000256" key="5">
    <source>
        <dbReference type="ARBA" id="ARBA00023136"/>
    </source>
</evidence>
<dbReference type="PANTHER" id="PTHR47089">
    <property type="entry name" value="ABC TRANSPORTER, PERMEASE PROTEIN"/>
    <property type="match status" value="1"/>
</dbReference>
<keyword evidence="8" id="KW-1185">Reference proteome</keyword>
<dbReference type="GO" id="GO:0005886">
    <property type="term" value="C:plasma membrane"/>
    <property type="evidence" value="ECO:0007669"/>
    <property type="project" value="UniProtKB-SubCell"/>
</dbReference>
<dbReference type="OrthoDB" id="86231at2157"/>
<keyword evidence="3 6" id="KW-0812">Transmembrane</keyword>
<dbReference type="Proteomes" id="UP000196084">
    <property type="component" value="Unassembled WGS sequence"/>
</dbReference>
<dbReference type="GO" id="GO:0022857">
    <property type="term" value="F:transmembrane transporter activity"/>
    <property type="evidence" value="ECO:0007669"/>
    <property type="project" value="InterPro"/>
</dbReference>
<dbReference type="AlphaFoldDB" id="A0A202EDV5"/>
<keyword evidence="4 6" id="KW-1133">Transmembrane helix</keyword>
<proteinExistence type="predicted"/>
<comment type="caution">
    <text evidence="7">The sequence shown here is derived from an EMBL/GenBank/DDBJ whole genome shotgun (WGS) entry which is preliminary data.</text>
</comment>
<feature type="transmembrane region" description="Helical" evidence="6">
    <location>
        <begin position="56"/>
        <end position="74"/>
    </location>
</feature>